<dbReference type="Proteomes" id="UP000274786">
    <property type="component" value="Unassembled WGS sequence"/>
</dbReference>
<dbReference type="OrthoDB" id="6000191at2"/>
<reference evidence="2 5" key="2">
    <citation type="submission" date="2019-10" db="EMBL/GenBank/DDBJ databases">
        <title>Halotolerant bacteria associated to Saharan-endemic halophytes Stipa tenacissima L. and Atriplex halimus L mitigate salt stress and promote growth of tomato plants.</title>
        <authorList>
            <person name="Dif G."/>
        </authorList>
    </citation>
    <scope>NUCLEOTIDE SEQUENCE [LARGE SCALE GENOMIC DNA]</scope>
    <source>
        <strain evidence="2 5">IS26</strain>
    </source>
</reference>
<dbReference type="EMBL" id="RCDC01000004">
    <property type="protein sequence ID" value="RLK57541.1"/>
    <property type="molecule type" value="Genomic_DNA"/>
</dbReference>
<organism evidence="3 4">
    <name type="scientific">Stenotrophomonas rhizophila</name>
    <dbReference type="NCBI Taxonomy" id="216778"/>
    <lineage>
        <taxon>Bacteria</taxon>
        <taxon>Pseudomonadati</taxon>
        <taxon>Pseudomonadota</taxon>
        <taxon>Gammaproteobacteria</taxon>
        <taxon>Lysobacterales</taxon>
        <taxon>Lysobacteraceae</taxon>
        <taxon>Stenotrophomonas</taxon>
    </lineage>
</organism>
<comment type="caution">
    <text evidence="3">The sequence shown here is derived from an EMBL/GenBank/DDBJ whole genome shotgun (WGS) entry which is preliminary data.</text>
</comment>
<name>A0A498CJK0_9GAMM</name>
<evidence type="ECO:0000256" key="1">
    <source>
        <dbReference type="SAM" id="MobiDB-lite"/>
    </source>
</evidence>
<dbReference type="RefSeq" id="WP_121040354.1">
    <property type="nucleotide sequence ID" value="NZ_RCDC01000004.1"/>
</dbReference>
<protein>
    <submittedName>
        <fullName evidence="3">Uncharacterized protein</fullName>
    </submittedName>
</protein>
<dbReference type="AlphaFoldDB" id="A0A498CJK0"/>
<proteinExistence type="predicted"/>
<sequence>MSGGTGTSAATHLTDEQRQILRDINATRPVSDEAANWAVKAGYAAQAEDGDIDLTQAGRHVVDSSTL</sequence>
<accession>A0A498CJK0</accession>
<evidence type="ECO:0000313" key="5">
    <source>
        <dbReference type="Proteomes" id="UP000449004"/>
    </source>
</evidence>
<evidence type="ECO:0000313" key="2">
    <source>
        <dbReference type="EMBL" id="KAB7632688.1"/>
    </source>
</evidence>
<reference evidence="3 4" key="1">
    <citation type="submission" date="2018-10" db="EMBL/GenBank/DDBJ databases">
        <title>Comparative analysis of microorganisms from saline springs in Andes Mountain Range, Colombia.</title>
        <authorList>
            <person name="Rubin E."/>
        </authorList>
    </citation>
    <scope>NUCLEOTIDE SEQUENCE [LARGE SCALE GENOMIC DNA]</scope>
    <source>
        <strain evidence="3 4">USBA GBX 843</strain>
    </source>
</reference>
<evidence type="ECO:0000313" key="4">
    <source>
        <dbReference type="Proteomes" id="UP000274786"/>
    </source>
</evidence>
<feature type="region of interest" description="Disordered" evidence="1">
    <location>
        <begin position="48"/>
        <end position="67"/>
    </location>
</feature>
<dbReference type="Proteomes" id="UP000449004">
    <property type="component" value="Unassembled WGS sequence"/>
</dbReference>
<gene>
    <name evidence="3" type="ORF">BCL79_1948</name>
    <name evidence="2" type="ORF">F9K92_02270</name>
</gene>
<dbReference type="EMBL" id="WELC01000002">
    <property type="protein sequence ID" value="KAB7632688.1"/>
    <property type="molecule type" value="Genomic_DNA"/>
</dbReference>
<evidence type="ECO:0000313" key="3">
    <source>
        <dbReference type="EMBL" id="RLK57541.1"/>
    </source>
</evidence>